<evidence type="ECO:0000259" key="2">
    <source>
        <dbReference type="SMART" id="SM00954"/>
    </source>
</evidence>
<dbReference type="EMBL" id="SDGZ01000030">
    <property type="protein sequence ID" value="TYC47778.1"/>
    <property type="molecule type" value="Genomic_DNA"/>
</dbReference>
<keyword evidence="3" id="KW-0808">Transferase</keyword>
<dbReference type="PANTHER" id="PTHR47837">
    <property type="entry name" value="GTP PYROPHOSPHOKINASE YJBM"/>
    <property type="match status" value="1"/>
</dbReference>
<dbReference type="UniPathway" id="UPA00908">
    <property type="reaction ID" value="UER00884"/>
</dbReference>
<dbReference type="CDD" id="cd05399">
    <property type="entry name" value="NT_Rel-Spo_like"/>
    <property type="match status" value="1"/>
</dbReference>
<dbReference type="InterPro" id="IPR007685">
    <property type="entry name" value="RelA_SpoT"/>
</dbReference>
<dbReference type="Gene3D" id="1.10.287.860">
    <property type="entry name" value="Nucleotidyltransferase"/>
    <property type="match status" value="1"/>
</dbReference>
<dbReference type="InterPro" id="IPR052366">
    <property type="entry name" value="GTP_Pyrophosphokinase"/>
</dbReference>
<comment type="pathway">
    <text evidence="1">Purine metabolism; ppGpp biosynthesis; ppGpp from GTP: step 1/2.</text>
</comment>
<dbReference type="Pfam" id="PF04607">
    <property type="entry name" value="RelA_SpoT"/>
    <property type="match status" value="1"/>
</dbReference>
<comment type="caution">
    <text evidence="3">The sequence shown here is derived from an EMBL/GenBank/DDBJ whole genome shotgun (WGS) entry which is preliminary data.</text>
</comment>
<gene>
    <name evidence="3" type="ORF">ESZ50_11155</name>
</gene>
<accession>A0A6C2C1B4</accession>
<dbReference type="Proteomes" id="UP000371977">
    <property type="component" value="Unassembled WGS sequence"/>
</dbReference>
<keyword evidence="4" id="KW-1185">Reference proteome</keyword>
<evidence type="ECO:0000313" key="3">
    <source>
        <dbReference type="EMBL" id="TYC47778.1"/>
    </source>
</evidence>
<dbReference type="RefSeq" id="WP_148623993.1">
    <property type="nucleotide sequence ID" value="NZ_SDGZ01000030.1"/>
</dbReference>
<evidence type="ECO:0000256" key="1">
    <source>
        <dbReference type="ARBA" id="ARBA00004976"/>
    </source>
</evidence>
<dbReference type="PANTHER" id="PTHR47837:SF1">
    <property type="entry name" value="GTP PYROPHOSPHOKINASE YJBM"/>
    <property type="match status" value="1"/>
</dbReference>
<evidence type="ECO:0000313" key="4">
    <source>
        <dbReference type="Proteomes" id="UP000371977"/>
    </source>
</evidence>
<dbReference type="OrthoDB" id="9789634at2"/>
<dbReference type="SMART" id="SM00954">
    <property type="entry name" value="RelA_SpoT"/>
    <property type="match status" value="1"/>
</dbReference>
<dbReference type="SUPFAM" id="SSF81301">
    <property type="entry name" value="Nucleotidyltransferase"/>
    <property type="match status" value="1"/>
</dbReference>
<dbReference type="Gene3D" id="3.30.460.10">
    <property type="entry name" value="Beta Polymerase, domain 2"/>
    <property type="match status" value="1"/>
</dbReference>
<protein>
    <submittedName>
        <fullName evidence="3">GTP pyrophosphokinase family protein</fullName>
    </submittedName>
</protein>
<dbReference type="InterPro" id="IPR043519">
    <property type="entry name" value="NT_sf"/>
</dbReference>
<sequence>MAEEWITRLQPYQQTVEELKVKLRGMRTEFAMAGVKTPIEFVTGRVKTTLAIEEKAVRRHIDLDRLELDMEDLAGLRIMTQFKEDIYKVVDLLRERQDITILEERDYVSNPKPSGYQSYHIVIEYPLQLISGERKVLAEIQIRTLQMNVWATIEHALNYKNSVADPEWLATKLQKAAELSMQVDDIYSELYQHVNESKEKEVDDAASDLQ</sequence>
<reference evidence="3 4" key="1">
    <citation type="submission" date="2019-01" db="EMBL/GenBank/DDBJ databases">
        <title>Weissella sp. nov., a novel lactic acid bacterium isolated from animal feces.</title>
        <authorList>
            <person name="Wang L.-T."/>
        </authorList>
    </citation>
    <scope>NUCLEOTIDE SEQUENCE [LARGE SCALE GENOMIC DNA]</scope>
    <source>
        <strain evidence="3 4">8H-2</strain>
    </source>
</reference>
<dbReference type="AlphaFoldDB" id="A0A6C2C1B4"/>
<organism evidence="3 4">
    <name type="scientific">Weissella muntiaci</name>
    <dbReference type="NCBI Taxonomy" id="2508881"/>
    <lineage>
        <taxon>Bacteria</taxon>
        <taxon>Bacillati</taxon>
        <taxon>Bacillota</taxon>
        <taxon>Bacilli</taxon>
        <taxon>Lactobacillales</taxon>
        <taxon>Lactobacillaceae</taxon>
        <taxon>Weissella</taxon>
    </lineage>
</organism>
<dbReference type="GO" id="GO:0016301">
    <property type="term" value="F:kinase activity"/>
    <property type="evidence" value="ECO:0007669"/>
    <property type="project" value="UniProtKB-KW"/>
</dbReference>
<keyword evidence="3" id="KW-0418">Kinase</keyword>
<name>A0A6C2C1B4_9LACO</name>
<proteinExistence type="predicted"/>
<dbReference type="GO" id="GO:0015970">
    <property type="term" value="P:guanosine tetraphosphate biosynthetic process"/>
    <property type="evidence" value="ECO:0007669"/>
    <property type="project" value="UniProtKB-UniPathway"/>
</dbReference>
<feature type="domain" description="RelA/SpoT" evidence="2">
    <location>
        <begin position="44"/>
        <end position="165"/>
    </location>
</feature>